<keyword evidence="13" id="KW-0862">Zinc</keyword>
<feature type="domain" description="Methylguanine DNA methyltransferase ribonuclease-like" evidence="21">
    <location>
        <begin position="19"/>
        <end position="84"/>
    </location>
</feature>
<evidence type="ECO:0000256" key="16">
    <source>
        <dbReference type="ARBA" id="ARBA00023242"/>
    </source>
</evidence>
<evidence type="ECO:0000259" key="21">
    <source>
        <dbReference type="Pfam" id="PF02870"/>
    </source>
</evidence>
<dbReference type="PANTHER" id="PTHR46460">
    <property type="entry name" value="METHYLATED-DNA--PROTEIN-CYSTEINE METHYLTRANSFERASE"/>
    <property type="match status" value="1"/>
</dbReference>
<dbReference type="AlphaFoldDB" id="A0A0P4X0N5"/>
<comment type="subcellular location">
    <subcellularLocation>
        <location evidence="4">Nucleus</location>
    </subcellularLocation>
</comment>
<dbReference type="GO" id="GO:0032259">
    <property type="term" value="P:methylation"/>
    <property type="evidence" value="ECO:0007669"/>
    <property type="project" value="UniProtKB-KW"/>
</dbReference>
<dbReference type="GO" id="GO:0003908">
    <property type="term" value="F:methylated-DNA-[protein]-cysteine S-methyltransferase activity"/>
    <property type="evidence" value="ECO:0007669"/>
    <property type="project" value="UniProtKB-EC"/>
</dbReference>
<dbReference type="NCBIfam" id="TIGR00589">
    <property type="entry name" value="ogt"/>
    <property type="match status" value="1"/>
</dbReference>
<dbReference type="EMBL" id="GDRN01037505">
    <property type="protein sequence ID" value="JAI67295.1"/>
    <property type="molecule type" value="Transcribed_RNA"/>
</dbReference>
<dbReference type="GO" id="GO:0046872">
    <property type="term" value="F:metal ion binding"/>
    <property type="evidence" value="ECO:0007669"/>
    <property type="project" value="UniProtKB-KW"/>
</dbReference>
<dbReference type="InterPro" id="IPR001497">
    <property type="entry name" value="MethylDNA_cys_MeTrfase_AS"/>
</dbReference>
<protein>
    <recommendedName>
        <fullName evidence="7">Methylated-DNA--protein-cysteine methyltransferase</fullName>
        <ecNumber evidence="6">2.1.1.63</ecNumber>
    </recommendedName>
    <alternativeName>
        <fullName evidence="17">6-O-methylguanine-DNA methyltransferase</fullName>
    </alternativeName>
    <alternativeName>
        <fullName evidence="18">O-6-methylguanine-DNA-alkyltransferase</fullName>
    </alternativeName>
</protein>
<evidence type="ECO:0000256" key="2">
    <source>
        <dbReference type="ARBA" id="ARBA00001947"/>
    </source>
</evidence>
<dbReference type="PROSITE" id="PS00374">
    <property type="entry name" value="MGMT"/>
    <property type="match status" value="1"/>
</dbReference>
<evidence type="ECO:0000256" key="12">
    <source>
        <dbReference type="ARBA" id="ARBA00022763"/>
    </source>
</evidence>
<dbReference type="GO" id="GO:0003677">
    <property type="term" value="F:DNA binding"/>
    <property type="evidence" value="ECO:0007669"/>
    <property type="project" value="UniProtKB-KW"/>
</dbReference>
<dbReference type="EC" id="2.1.1.63" evidence="6"/>
<dbReference type="FunFam" id="3.30.160.70:FF:000001">
    <property type="entry name" value="Methylated-DNA--protein-cysteine methyltransferase"/>
    <property type="match status" value="1"/>
</dbReference>
<sequence length="191" mass="21018">MTTKKPLPASCNSKIQEKILSSPVGNILVTLCEEGLHSVGLEGDISDENFSPNESEVIQWVDEDNPAQTKVLTDCLSWFQAYFKDPALIDTVPRPEICCLRKSELGFRARVWQTLADTVGPGKVITYGALAARLENPGAVRAVGSAMRNNPVGIIVPCHRVVRSSGMGLYHGGKRQTMKKWLLRHEGVDKF</sequence>
<dbReference type="GO" id="GO:0006281">
    <property type="term" value="P:DNA repair"/>
    <property type="evidence" value="ECO:0007669"/>
    <property type="project" value="UniProtKB-KW"/>
</dbReference>
<keyword evidence="10" id="KW-0808">Transferase</keyword>
<dbReference type="InterPro" id="IPR014048">
    <property type="entry name" value="MethylDNA_cys_MeTrfase_DNA-bd"/>
</dbReference>
<keyword evidence="12" id="KW-0227">DNA damage</keyword>
<comment type="cofactor">
    <cofactor evidence="2">
        <name>Zn(2+)</name>
        <dbReference type="ChEBI" id="CHEBI:29105"/>
    </cofactor>
</comment>
<proteinExistence type="inferred from homology"/>
<keyword evidence="14" id="KW-0238">DNA-binding</keyword>
<evidence type="ECO:0000256" key="18">
    <source>
        <dbReference type="ARBA" id="ARBA00031621"/>
    </source>
</evidence>
<organism evidence="22">
    <name type="scientific">Scylla olivacea</name>
    <name type="common">Orange mud crab</name>
    <name type="synonym">Cancer olivacea</name>
    <dbReference type="NCBI Taxonomy" id="85551"/>
    <lineage>
        <taxon>Eukaryota</taxon>
        <taxon>Metazoa</taxon>
        <taxon>Ecdysozoa</taxon>
        <taxon>Arthropoda</taxon>
        <taxon>Crustacea</taxon>
        <taxon>Multicrustacea</taxon>
        <taxon>Malacostraca</taxon>
        <taxon>Eumalacostraca</taxon>
        <taxon>Eucarida</taxon>
        <taxon>Decapoda</taxon>
        <taxon>Pleocyemata</taxon>
        <taxon>Brachyura</taxon>
        <taxon>Eubrachyura</taxon>
        <taxon>Portunoidea</taxon>
        <taxon>Portunidae</taxon>
        <taxon>Portuninae</taxon>
        <taxon>Scylla</taxon>
    </lineage>
</organism>
<dbReference type="SUPFAM" id="SSF53155">
    <property type="entry name" value="Methylated DNA-protein cysteine methyltransferase domain"/>
    <property type="match status" value="1"/>
</dbReference>
<dbReference type="CDD" id="cd06445">
    <property type="entry name" value="ATase"/>
    <property type="match status" value="1"/>
</dbReference>
<evidence type="ECO:0000256" key="17">
    <source>
        <dbReference type="ARBA" id="ARBA00030795"/>
    </source>
</evidence>
<keyword evidence="16" id="KW-0539">Nucleus</keyword>
<evidence type="ECO:0000256" key="4">
    <source>
        <dbReference type="ARBA" id="ARBA00004123"/>
    </source>
</evidence>
<evidence type="ECO:0000256" key="3">
    <source>
        <dbReference type="ARBA" id="ARBA00003317"/>
    </source>
</evidence>
<evidence type="ECO:0000256" key="13">
    <source>
        <dbReference type="ARBA" id="ARBA00022833"/>
    </source>
</evidence>
<reference evidence="22" key="1">
    <citation type="submission" date="2015-09" db="EMBL/GenBank/DDBJ databases">
        <title>Scylla olivacea transcriptome.</title>
        <authorList>
            <person name="Ikhwanuddin M."/>
        </authorList>
    </citation>
    <scope>NUCLEOTIDE SEQUENCE</scope>
</reference>
<keyword evidence="15" id="KW-0234">DNA repair</keyword>
<evidence type="ECO:0000256" key="6">
    <source>
        <dbReference type="ARBA" id="ARBA00011918"/>
    </source>
</evidence>
<evidence type="ECO:0000256" key="11">
    <source>
        <dbReference type="ARBA" id="ARBA00022723"/>
    </source>
</evidence>
<evidence type="ECO:0000256" key="14">
    <source>
        <dbReference type="ARBA" id="ARBA00023125"/>
    </source>
</evidence>
<dbReference type="PANTHER" id="PTHR46460:SF1">
    <property type="entry name" value="METHYLATED-DNA--PROTEIN-CYSTEINE METHYLTRANSFERASE"/>
    <property type="match status" value="1"/>
</dbReference>
<name>A0A0P4X0N5_SCYOL</name>
<dbReference type="InterPro" id="IPR036388">
    <property type="entry name" value="WH-like_DNA-bd_sf"/>
</dbReference>
<evidence type="ECO:0000256" key="8">
    <source>
        <dbReference type="ARBA" id="ARBA00022553"/>
    </source>
</evidence>
<comment type="catalytic activity">
    <reaction evidence="1">
        <text>a 4-O-methyl-thymidine in DNA + L-cysteinyl-[protein] = a thymidine in DNA + S-methyl-L-cysteinyl-[protein]</text>
        <dbReference type="Rhea" id="RHEA:53428"/>
        <dbReference type="Rhea" id="RHEA-COMP:10131"/>
        <dbReference type="Rhea" id="RHEA-COMP:10132"/>
        <dbReference type="Rhea" id="RHEA-COMP:13555"/>
        <dbReference type="Rhea" id="RHEA-COMP:13556"/>
        <dbReference type="ChEBI" id="CHEBI:29950"/>
        <dbReference type="ChEBI" id="CHEBI:82612"/>
        <dbReference type="ChEBI" id="CHEBI:137386"/>
        <dbReference type="ChEBI" id="CHEBI:137387"/>
        <dbReference type="EC" id="2.1.1.63"/>
    </reaction>
</comment>
<comment type="function">
    <text evidence="3">Involved in the cellular defense against the biological effects of O6-methylguanine (O6-MeG) and O4-methylthymine (O4-MeT) in DNA. Repairs the methylated nucleobase in DNA by stoichiometrically transferring the methyl group to a cysteine residue in the enzyme. This is a suicide reaction: the enzyme is irreversibly inactivated.</text>
</comment>
<dbReference type="GO" id="GO:0005654">
    <property type="term" value="C:nucleoplasm"/>
    <property type="evidence" value="ECO:0007669"/>
    <property type="project" value="TreeGrafter"/>
</dbReference>
<feature type="domain" description="Methylated-DNA-[protein]-cysteine S-methyltransferase DNA binding" evidence="20">
    <location>
        <begin position="107"/>
        <end position="188"/>
    </location>
</feature>
<comment type="catalytic activity">
    <reaction evidence="19">
        <text>a 6-O-methyl-2'-deoxyguanosine in DNA + L-cysteinyl-[protein] = S-methyl-L-cysteinyl-[protein] + a 2'-deoxyguanosine in DNA</text>
        <dbReference type="Rhea" id="RHEA:24000"/>
        <dbReference type="Rhea" id="RHEA-COMP:10131"/>
        <dbReference type="Rhea" id="RHEA-COMP:10132"/>
        <dbReference type="Rhea" id="RHEA-COMP:11367"/>
        <dbReference type="Rhea" id="RHEA-COMP:11368"/>
        <dbReference type="ChEBI" id="CHEBI:29950"/>
        <dbReference type="ChEBI" id="CHEBI:82612"/>
        <dbReference type="ChEBI" id="CHEBI:85445"/>
        <dbReference type="ChEBI" id="CHEBI:85448"/>
        <dbReference type="EC" id="2.1.1.63"/>
    </reaction>
</comment>
<dbReference type="InterPro" id="IPR036217">
    <property type="entry name" value="MethylDNA_cys_MeTrfase_DNAb"/>
</dbReference>
<keyword evidence="9" id="KW-0489">Methyltransferase</keyword>
<evidence type="ECO:0000256" key="19">
    <source>
        <dbReference type="ARBA" id="ARBA00049348"/>
    </source>
</evidence>
<dbReference type="InterPro" id="IPR036631">
    <property type="entry name" value="MGMT_N_sf"/>
</dbReference>
<evidence type="ECO:0000313" key="22">
    <source>
        <dbReference type="EMBL" id="JAI67295.1"/>
    </source>
</evidence>
<dbReference type="Gene3D" id="3.30.160.70">
    <property type="entry name" value="Methylated DNA-protein cysteine methyltransferase domain"/>
    <property type="match status" value="1"/>
</dbReference>
<evidence type="ECO:0000256" key="5">
    <source>
        <dbReference type="ARBA" id="ARBA00008711"/>
    </source>
</evidence>
<evidence type="ECO:0000256" key="1">
    <source>
        <dbReference type="ARBA" id="ARBA00001286"/>
    </source>
</evidence>
<dbReference type="Gene3D" id="1.10.10.10">
    <property type="entry name" value="Winged helix-like DNA-binding domain superfamily/Winged helix DNA-binding domain"/>
    <property type="match status" value="1"/>
</dbReference>
<accession>A0A0P4X0N5</accession>
<dbReference type="Pfam" id="PF01035">
    <property type="entry name" value="DNA_binding_1"/>
    <property type="match status" value="1"/>
</dbReference>
<dbReference type="SUPFAM" id="SSF46767">
    <property type="entry name" value="Methylated DNA-protein cysteine methyltransferase, C-terminal domain"/>
    <property type="match status" value="1"/>
</dbReference>
<evidence type="ECO:0000259" key="20">
    <source>
        <dbReference type="Pfam" id="PF01035"/>
    </source>
</evidence>
<keyword evidence="11" id="KW-0479">Metal-binding</keyword>
<evidence type="ECO:0000256" key="10">
    <source>
        <dbReference type="ARBA" id="ARBA00022679"/>
    </source>
</evidence>
<evidence type="ECO:0000256" key="15">
    <source>
        <dbReference type="ARBA" id="ARBA00023204"/>
    </source>
</evidence>
<evidence type="ECO:0000256" key="7">
    <source>
        <dbReference type="ARBA" id="ARBA00015377"/>
    </source>
</evidence>
<dbReference type="Pfam" id="PF02870">
    <property type="entry name" value="Methyltransf_1N"/>
    <property type="match status" value="1"/>
</dbReference>
<dbReference type="InterPro" id="IPR008332">
    <property type="entry name" value="MethylG_MeTrfase_N"/>
</dbReference>
<comment type="similarity">
    <text evidence="5">Belongs to the MGMT family.</text>
</comment>
<keyword evidence="8" id="KW-0597">Phosphoprotein</keyword>
<dbReference type="FunFam" id="1.10.10.10:FF:000214">
    <property type="entry name" value="Methylated-DNA--protein-cysteine methyltransferase"/>
    <property type="match status" value="1"/>
</dbReference>
<evidence type="ECO:0000256" key="9">
    <source>
        <dbReference type="ARBA" id="ARBA00022603"/>
    </source>
</evidence>